<accession>B8C8V0</accession>
<dbReference type="Proteomes" id="UP000001449">
    <property type="component" value="Chromosome 10"/>
</dbReference>
<feature type="region of interest" description="Disordered" evidence="1">
    <location>
        <begin position="19"/>
        <end position="88"/>
    </location>
</feature>
<feature type="compositionally biased region" description="Basic residues" evidence="1">
    <location>
        <begin position="395"/>
        <end position="407"/>
    </location>
</feature>
<protein>
    <submittedName>
        <fullName evidence="2">Uncharacterized protein</fullName>
    </submittedName>
</protein>
<reference evidence="2 3" key="1">
    <citation type="journal article" date="2004" name="Science">
        <title>The genome of the diatom Thalassiosira pseudonana: ecology, evolution, and metabolism.</title>
        <authorList>
            <person name="Armbrust E.V."/>
            <person name="Berges J.A."/>
            <person name="Bowler C."/>
            <person name="Green B.R."/>
            <person name="Martinez D."/>
            <person name="Putnam N.H."/>
            <person name="Zhou S."/>
            <person name="Allen A.E."/>
            <person name="Apt K.E."/>
            <person name="Bechner M."/>
            <person name="Brzezinski M.A."/>
            <person name="Chaal B.K."/>
            <person name="Chiovitti A."/>
            <person name="Davis A.K."/>
            <person name="Demarest M.S."/>
            <person name="Detter J.C."/>
            <person name="Glavina T."/>
            <person name="Goodstein D."/>
            <person name="Hadi M.Z."/>
            <person name="Hellsten U."/>
            <person name="Hildebrand M."/>
            <person name="Jenkins B.D."/>
            <person name="Jurka J."/>
            <person name="Kapitonov V.V."/>
            <person name="Kroger N."/>
            <person name="Lau W.W."/>
            <person name="Lane T.W."/>
            <person name="Larimer F.W."/>
            <person name="Lippmeier J.C."/>
            <person name="Lucas S."/>
            <person name="Medina M."/>
            <person name="Montsant A."/>
            <person name="Obornik M."/>
            <person name="Parker M.S."/>
            <person name="Palenik B."/>
            <person name="Pazour G.J."/>
            <person name="Richardson P.M."/>
            <person name="Rynearson T.A."/>
            <person name="Saito M.A."/>
            <person name="Schwartz D.C."/>
            <person name="Thamatrakoln K."/>
            <person name="Valentin K."/>
            <person name="Vardi A."/>
            <person name="Wilkerson F.P."/>
            <person name="Rokhsar D.S."/>
        </authorList>
    </citation>
    <scope>NUCLEOTIDE SEQUENCE [LARGE SCALE GENOMIC DNA]</scope>
    <source>
        <strain evidence="2 3">CCMP1335</strain>
    </source>
</reference>
<evidence type="ECO:0000313" key="3">
    <source>
        <dbReference type="Proteomes" id="UP000001449"/>
    </source>
</evidence>
<evidence type="ECO:0000256" key="1">
    <source>
        <dbReference type="SAM" id="MobiDB-lite"/>
    </source>
</evidence>
<keyword evidence="3" id="KW-1185">Reference proteome</keyword>
<dbReference type="GeneID" id="7449344"/>
<dbReference type="InParanoid" id="B8C8V0"/>
<dbReference type="RefSeq" id="XP_002292931.1">
    <property type="nucleotide sequence ID" value="XM_002292895.1"/>
</dbReference>
<proteinExistence type="predicted"/>
<name>B8C8V0_THAPS</name>
<feature type="region of interest" description="Disordered" evidence="1">
    <location>
        <begin position="376"/>
        <end position="412"/>
    </location>
</feature>
<dbReference type="PaxDb" id="35128-Thaps24257"/>
<dbReference type="KEGG" id="tps:THAPSDRAFT_24257"/>
<organism evidence="2 3">
    <name type="scientific">Thalassiosira pseudonana</name>
    <name type="common">Marine diatom</name>
    <name type="synonym">Cyclotella nana</name>
    <dbReference type="NCBI Taxonomy" id="35128"/>
    <lineage>
        <taxon>Eukaryota</taxon>
        <taxon>Sar</taxon>
        <taxon>Stramenopiles</taxon>
        <taxon>Ochrophyta</taxon>
        <taxon>Bacillariophyta</taxon>
        <taxon>Coscinodiscophyceae</taxon>
        <taxon>Thalassiosirophycidae</taxon>
        <taxon>Thalassiosirales</taxon>
        <taxon>Thalassiosiraceae</taxon>
        <taxon>Thalassiosira</taxon>
    </lineage>
</organism>
<dbReference type="EMBL" id="CM000646">
    <property type="protein sequence ID" value="EED90127.1"/>
    <property type="molecule type" value="Genomic_DNA"/>
</dbReference>
<feature type="region of interest" description="Disordered" evidence="1">
    <location>
        <begin position="109"/>
        <end position="140"/>
    </location>
</feature>
<gene>
    <name evidence="2" type="ORF">THAPSDRAFT_24257</name>
</gene>
<dbReference type="HOGENOM" id="CLU_626284_0_0_1"/>
<feature type="compositionally biased region" description="Basic and acidic residues" evidence="1">
    <location>
        <begin position="110"/>
        <end position="124"/>
    </location>
</feature>
<evidence type="ECO:0000313" key="2">
    <source>
        <dbReference type="EMBL" id="EED90127.1"/>
    </source>
</evidence>
<dbReference type="AlphaFoldDB" id="B8C8V0"/>
<sequence>MASLAIVTPAELDAWLRSTEVQSDEEDGDSVPLIVDLPGDNNTGASTSAAKSTTNNENSTDDDDDRVLVTPRPPFQKAGRRRSSLDEDNPFTKEVFGLDARTMILAARMQRQEEQEEEQQRGKDEDTEEETSTTLQQNAVTDNEDNEVVVVALDAFLSRSNSSGSAITVKTKNNNAIRSTTSFNNYNSSSSRRPFQDHRPFVPVFQHGAFTADNTIKEAMEGDCGMGSNKKRRVSFPTECGYQRSDSGSDASYNGGGGSSSTDFCRSFSDPEGYTTTDSFQGVADHYNNNCQQFNRQDSRFSTDSYNQHGTIANTNFQRQSSDPLTFIQAMEYSQRSQDSIVHHRMNHQSAQAMEESMRSRRLLIKIQRRNIMIGSMSRGGMSNGNNGGRTYNPGHHHHQQQRRPSRPWKIPQFDQSVVAADLERIVREEMMSMESSR</sequence>
<feature type="compositionally biased region" description="Low complexity" evidence="1">
    <location>
        <begin position="41"/>
        <end position="58"/>
    </location>
</feature>
<reference evidence="2 3" key="2">
    <citation type="journal article" date="2008" name="Nature">
        <title>The Phaeodactylum genome reveals the evolutionary history of diatom genomes.</title>
        <authorList>
            <person name="Bowler C."/>
            <person name="Allen A.E."/>
            <person name="Badger J.H."/>
            <person name="Grimwood J."/>
            <person name="Jabbari K."/>
            <person name="Kuo A."/>
            <person name="Maheswari U."/>
            <person name="Martens C."/>
            <person name="Maumus F."/>
            <person name="Otillar R.P."/>
            <person name="Rayko E."/>
            <person name="Salamov A."/>
            <person name="Vandepoele K."/>
            <person name="Beszteri B."/>
            <person name="Gruber A."/>
            <person name="Heijde M."/>
            <person name="Katinka M."/>
            <person name="Mock T."/>
            <person name="Valentin K."/>
            <person name="Verret F."/>
            <person name="Berges J.A."/>
            <person name="Brownlee C."/>
            <person name="Cadoret J.P."/>
            <person name="Chiovitti A."/>
            <person name="Choi C.J."/>
            <person name="Coesel S."/>
            <person name="De Martino A."/>
            <person name="Detter J.C."/>
            <person name="Durkin C."/>
            <person name="Falciatore A."/>
            <person name="Fournet J."/>
            <person name="Haruta M."/>
            <person name="Huysman M.J."/>
            <person name="Jenkins B.D."/>
            <person name="Jiroutova K."/>
            <person name="Jorgensen R.E."/>
            <person name="Joubert Y."/>
            <person name="Kaplan A."/>
            <person name="Kroger N."/>
            <person name="Kroth P.G."/>
            <person name="La Roche J."/>
            <person name="Lindquist E."/>
            <person name="Lommer M."/>
            <person name="Martin-Jezequel V."/>
            <person name="Lopez P.J."/>
            <person name="Lucas S."/>
            <person name="Mangogna M."/>
            <person name="McGinnis K."/>
            <person name="Medlin L.K."/>
            <person name="Montsant A."/>
            <person name="Oudot-Le Secq M.P."/>
            <person name="Napoli C."/>
            <person name="Obornik M."/>
            <person name="Parker M.S."/>
            <person name="Petit J.L."/>
            <person name="Porcel B.M."/>
            <person name="Poulsen N."/>
            <person name="Robison M."/>
            <person name="Rychlewski L."/>
            <person name="Rynearson T.A."/>
            <person name="Schmutz J."/>
            <person name="Shapiro H."/>
            <person name="Siaut M."/>
            <person name="Stanley M."/>
            <person name="Sussman M.R."/>
            <person name="Taylor A.R."/>
            <person name="Vardi A."/>
            <person name="von Dassow P."/>
            <person name="Vyverman W."/>
            <person name="Willis A."/>
            <person name="Wyrwicz L.S."/>
            <person name="Rokhsar D.S."/>
            <person name="Weissenbach J."/>
            <person name="Armbrust E.V."/>
            <person name="Green B.R."/>
            <person name="Van de Peer Y."/>
            <person name="Grigoriev I.V."/>
        </authorList>
    </citation>
    <scope>NUCLEOTIDE SEQUENCE [LARGE SCALE GENOMIC DNA]</scope>
    <source>
        <strain evidence="2 3">CCMP1335</strain>
    </source>
</reference>